<keyword evidence="3" id="KW-0560">Oxidoreductase</keyword>
<evidence type="ECO:0000256" key="3">
    <source>
        <dbReference type="ARBA" id="ARBA00023002"/>
    </source>
</evidence>
<feature type="domain" description="Aspartyl/asparaginy/proline hydroxylase" evidence="4">
    <location>
        <begin position="43"/>
        <end position="198"/>
    </location>
</feature>
<evidence type="ECO:0000259" key="4">
    <source>
        <dbReference type="Pfam" id="PF05118"/>
    </source>
</evidence>
<dbReference type="Gene3D" id="2.60.120.330">
    <property type="entry name" value="B-lactam Antibiotic, Isopenicillin N Synthase, Chain"/>
    <property type="match status" value="1"/>
</dbReference>
<sequence>MVVPKVLPVLVKWIEKQMVHHSHFDDSPFISESAFPWSRGLEGNWRDIRAELDALLEHREALPNFQDISTDQRRITNDNQWKTYFFYGYGFRFDANCERCPRTAELLARIPGLKTAFFSILGPHKHVPPHRGPYKGVVRYHLALKIPSPENACGIRVGGQEAHWNEGTGMFFDDTYVHEAWNGTDEDRAVLFMDVVRPMAFPYSLVNNLVIQGIARSRFVQEAKGNQDAWERRFAQLLERK</sequence>
<protein>
    <submittedName>
        <fullName evidence="5">Aspartyl beta-hydroxylase</fullName>
    </submittedName>
</protein>
<dbReference type="InterPro" id="IPR007803">
    <property type="entry name" value="Asp/Arg/Pro-Hydrxlase"/>
</dbReference>
<name>A0A0D7CPT1_9ACTN</name>
<evidence type="ECO:0000256" key="2">
    <source>
        <dbReference type="ARBA" id="ARBA00022964"/>
    </source>
</evidence>
<gene>
    <name evidence="5" type="ORF">SNA_10485</name>
</gene>
<keyword evidence="6" id="KW-1185">Reference proteome</keyword>
<dbReference type="SUPFAM" id="SSF51197">
    <property type="entry name" value="Clavaminate synthase-like"/>
    <property type="match status" value="1"/>
</dbReference>
<dbReference type="GO" id="GO:0051213">
    <property type="term" value="F:dioxygenase activity"/>
    <property type="evidence" value="ECO:0007669"/>
    <property type="project" value="UniProtKB-KW"/>
</dbReference>
<dbReference type="AlphaFoldDB" id="A0A0D7CPT1"/>
<dbReference type="InterPro" id="IPR051821">
    <property type="entry name" value="Asp/Asn_beta-hydroxylase"/>
</dbReference>
<dbReference type="Pfam" id="PF05118">
    <property type="entry name" value="Asp_Arg_Hydrox"/>
    <property type="match status" value="1"/>
</dbReference>
<keyword evidence="2" id="KW-0223">Dioxygenase</keyword>
<dbReference type="InterPro" id="IPR027443">
    <property type="entry name" value="IPNS-like_sf"/>
</dbReference>
<accession>A0A0D7CPT1</accession>
<reference evidence="5 6" key="1">
    <citation type="submission" date="2014-09" db="EMBL/GenBank/DDBJ databases">
        <title>Draft genome sequence of Streptomyces natalensis ATCC 27448, producer of the antifungal pimaricin.</title>
        <authorList>
            <person name="Mendes M.V."/>
            <person name="Beites T."/>
            <person name="Pires S."/>
            <person name="Santos C.L."/>
            <person name="Moradas-Ferreira P."/>
        </authorList>
    </citation>
    <scope>NUCLEOTIDE SEQUENCE [LARGE SCALE GENOMIC DNA]</scope>
    <source>
        <strain evidence="5 6">ATCC 27448</strain>
    </source>
</reference>
<dbReference type="GO" id="GO:0016020">
    <property type="term" value="C:membrane"/>
    <property type="evidence" value="ECO:0007669"/>
    <property type="project" value="TreeGrafter"/>
</dbReference>
<evidence type="ECO:0000256" key="1">
    <source>
        <dbReference type="ARBA" id="ARBA00007730"/>
    </source>
</evidence>
<dbReference type="PANTHER" id="PTHR46332">
    <property type="entry name" value="ASPARTATE BETA-HYDROXYLASE DOMAIN-CONTAINING PROTEIN 2"/>
    <property type="match status" value="1"/>
</dbReference>
<dbReference type="PANTHER" id="PTHR46332:SF5">
    <property type="entry name" value="ASPARTATE BETA-HYDROXYLASE DOMAIN CONTAINING 2"/>
    <property type="match status" value="1"/>
</dbReference>
<evidence type="ECO:0000313" key="6">
    <source>
        <dbReference type="Proteomes" id="UP000032458"/>
    </source>
</evidence>
<dbReference type="EMBL" id="JRKI01000012">
    <property type="protein sequence ID" value="KIZ18076.1"/>
    <property type="molecule type" value="Genomic_DNA"/>
</dbReference>
<dbReference type="PATRIC" id="fig|1240678.4.peg.2195"/>
<proteinExistence type="inferred from homology"/>
<comment type="caution">
    <text evidence="5">The sequence shown here is derived from an EMBL/GenBank/DDBJ whole genome shotgun (WGS) entry which is preliminary data.</text>
</comment>
<comment type="similarity">
    <text evidence="1">Belongs to the aspartyl/asparaginyl beta-hydroxylase family.</text>
</comment>
<organism evidence="5 6">
    <name type="scientific">Streptomyces natalensis ATCC 27448</name>
    <dbReference type="NCBI Taxonomy" id="1240678"/>
    <lineage>
        <taxon>Bacteria</taxon>
        <taxon>Bacillati</taxon>
        <taxon>Actinomycetota</taxon>
        <taxon>Actinomycetes</taxon>
        <taxon>Kitasatosporales</taxon>
        <taxon>Streptomycetaceae</taxon>
        <taxon>Streptomyces</taxon>
    </lineage>
</organism>
<evidence type="ECO:0000313" key="5">
    <source>
        <dbReference type="EMBL" id="KIZ18076.1"/>
    </source>
</evidence>
<dbReference type="Proteomes" id="UP000032458">
    <property type="component" value="Unassembled WGS sequence"/>
</dbReference>